<dbReference type="PANTHER" id="PTHR47926:SF382">
    <property type="entry name" value="PENTACOTRIPEPTIDE-REPEAT REGION OF PRORP DOMAIN-CONTAINING PROTEIN"/>
    <property type="match status" value="1"/>
</dbReference>
<evidence type="ECO:0008006" key="5">
    <source>
        <dbReference type="Google" id="ProtNLM"/>
    </source>
</evidence>
<name>A0A803MRW4_CHEQI</name>
<dbReference type="AlphaFoldDB" id="A0A803MRW4"/>
<dbReference type="PANTHER" id="PTHR47926">
    <property type="entry name" value="PENTATRICOPEPTIDE REPEAT-CONTAINING PROTEIN"/>
    <property type="match status" value="1"/>
</dbReference>
<accession>A0A803MRW4</accession>
<dbReference type="Pfam" id="PF01535">
    <property type="entry name" value="PPR"/>
    <property type="match status" value="1"/>
</dbReference>
<evidence type="ECO:0000256" key="2">
    <source>
        <dbReference type="PROSITE-ProRule" id="PRU00708"/>
    </source>
</evidence>
<evidence type="ECO:0000313" key="4">
    <source>
        <dbReference type="Proteomes" id="UP000596660"/>
    </source>
</evidence>
<dbReference type="Gramene" id="AUR62034015-RA">
    <property type="protein sequence ID" value="AUR62034015-RA:cds"/>
    <property type="gene ID" value="AUR62034015"/>
</dbReference>
<reference evidence="3" key="1">
    <citation type="journal article" date="2017" name="Nature">
        <title>The genome of Chenopodium quinoa.</title>
        <authorList>
            <person name="Jarvis D.E."/>
            <person name="Ho Y.S."/>
            <person name="Lightfoot D.J."/>
            <person name="Schmoeckel S.M."/>
            <person name="Li B."/>
            <person name="Borm T.J.A."/>
            <person name="Ohyanagi H."/>
            <person name="Mineta K."/>
            <person name="Michell C.T."/>
            <person name="Saber N."/>
            <person name="Kharbatia N.M."/>
            <person name="Rupper R.R."/>
            <person name="Sharp A.R."/>
            <person name="Dally N."/>
            <person name="Boughton B.A."/>
            <person name="Woo Y.H."/>
            <person name="Gao G."/>
            <person name="Schijlen E.G.W.M."/>
            <person name="Guo X."/>
            <person name="Momin A.A."/>
            <person name="Negrao S."/>
            <person name="Al-Babili S."/>
            <person name="Gehring C."/>
            <person name="Roessner U."/>
            <person name="Jung C."/>
            <person name="Murphy K."/>
            <person name="Arold S.T."/>
            <person name="Gojobori T."/>
            <person name="van der Linden C.G."/>
            <person name="van Loo E.N."/>
            <person name="Jellen E.N."/>
            <person name="Maughan P.J."/>
            <person name="Tester M."/>
        </authorList>
    </citation>
    <scope>NUCLEOTIDE SEQUENCE [LARGE SCALE GENOMIC DNA]</scope>
    <source>
        <strain evidence="3">cv. PI 614886</strain>
    </source>
</reference>
<reference evidence="3" key="2">
    <citation type="submission" date="2021-03" db="UniProtKB">
        <authorList>
            <consortium name="EnsemblPlants"/>
        </authorList>
    </citation>
    <scope>IDENTIFICATION</scope>
</reference>
<dbReference type="EnsemblPlants" id="AUR62034015-RA">
    <property type="protein sequence ID" value="AUR62034015-RA:cds"/>
    <property type="gene ID" value="AUR62034015"/>
</dbReference>
<dbReference type="GO" id="GO:0003723">
    <property type="term" value="F:RNA binding"/>
    <property type="evidence" value="ECO:0007669"/>
    <property type="project" value="InterPro"/>
</dbReference>
<dbReference type="InterPro" id="IPR046960">
    <property type="entry name" value="PPR_At4g14850-like_plant"/>
</dbReference>
<keyword evidence="1" id="KW-0677">Repeat</keyword>
<proteinExistence type="predicted"/>
<dbReference type="Gene3D" id="1.25.40.10">
    <property type="entry name" value="Tetratricopeptide repeat domain"/>
    <property type="match status" value="1"/>
</dbReference>
<dbReference type="PROSITE" id="PS51375">
    <property type="entry name" value="PPR"/>
    <property type="match status" value="1"/>
</dbReference>
<dbReference type="Proteomes" id="UP000596660">
    <property type="component" value="Unplaced"/>
</dbReference>
<keyword evidence="4" id="KW-1185">Reference proteome</keyword>
<sequence>MDKIGRGGGLESSFIPPIITDEIGRGGVLESSFIPPITMDKIGRGGALESSFILPITIDKIGRGGAGFVSLGKLRKACNHAGLLDRAVENFNKMMMDYDLSFTMDQYACLIDLYARQGHIRKAMQLMDEMPFDLNSVILSSPQDSIAYLTMAHIYAEAGFWDEAANIRKLMKPKGLEKCGAWSWVEVDEQLSYS</sequence>
<organism evidence="3 4">
    <name type="scientific">Chenopodium quinoa</name>
    <name type="common">Quinoa</name>
    <dbReference type="NCBI Taxonomy" id="63459"/>
    <lineage>
        <taxon>Eukaryota</taxon>
        <taxon>Viridiplantae</taxon>
        <taxon>Streptophyta</taxon>
        <taxon>Embryophyta</taxon>
        <taxon>Tracheophyta</taxon>
        <taxon>Spermatophyta</taxon>
        <taxon>Magnoliopsida</taxon>
        <taxon>eudicotyledons</taxon>
        <taxon>Gunneridae</taxon>
        <taxon>Pentapetalae</taxon>
        <taxon>Caryophyllales</taxon>
        <taxon>Chenopodiaceae</taxon>
        <taxon>Chenopodioideae</taxon>
        <taxon>Atripliceae</taxon>
        <taxon>Chenopodium</taxon>
    </lineage>
</organism>
<dbReference type="InterPro" id="IPR002885">
    <property type="entry name" value="PPR_rpt"/>
</dbReference>
<dbReference type="InterPro" id="IPR011990">
    <property type="entry name" value="TPR-like_helical_dom_sf"/>
</dbReference>
<dbReference type="GO" id="GO:0009451">
    <property type="term" value="P:RNA modification"/>
    <property type="evidence" value="ECO:0007669"/>
    <property type="project" value="InterPro"/>
</dbReference>
<dbReference type="InterPro" id="IPR046848">
    <property type="entry name" value="E_motif"/>
</dbReference>
<feature type="repeat" description="PPR" evidence="2">
    <location>
        <begin position="144"/>
        <end position="178"/>
    </location>
</feature>
<dbReference type="NCBIfam" id="TIGR00756">
    <property type="entry name" value="PPR"/>
    <property type="match status" value="1"/>
</dbReference>
<dbReference type="Pfam" id="PF20431">
    <property type="entry name" value="E_motif"/>
    <property type="match status" value="1"/>
</dbReference>
<evidence type="ECO:0000313" key="3">
    <source>
        <dbReference type="EnsemblPlants" id="AUR62034015-RA:cds"/>
    </source>
</evidence>
<protein>
    <recommendedName>
        <fullName evidence="5">Pentatricopeptide repeat-containing protein</fullName>
    </recommendedName>
</protein>
<evidence type="ECO:0000256" key="1">
    <source>
        <dbReference type="ARBA" id="ARBA00022737"/>
    </source>
</evidence>